<feature type="transmembrane region" description="Helical" evidence="6">
    <location>
        <begin position="536"/>
        <end position="561"/>
    </location>
</feature>
<dbReference type="Proteomes" id="UP000248534">
    <property type="component" value="Chromosome 1"/>
</dbReference>
<keyword evidence="6" id="KW-0813">Transport</keyword>
<dbReference type="EMBL" id="LS483364">
    <property type="protein sequence ID" value="SQF70874.1"/>
    <property type="molecule type" value="Genomic_DNA"/>
</dbReference>
<dbReference type="Pfam" id="PF02687">
    <property type="entry name" value="FtsX"/>
    <property type="match status" value="1"/>
</dbReference>
<evidence type="ECO:0000256" key="6">
    <source>
        <dbReference type="PIRNR" id="PIRNR018968"/>
    </source>
</evidence>
<dbReference type="InterPro" id="IPR003838">
    <property type="entry name" value="ABC3_permease_C"/>
</dbReference>
<dbReference type="PANTHER" id="PTHR46795">
    <property type="entry name" value="ABC TRANSPORTER PERMEASE-RELATED-RELATED"/>
    <property type="match status" value="1"/>
</dbReference>
<feature type="transmembrane region" description="Helical" evidence="6">
    <location>
        <begin position="20"/>
        <end position="42"/>
    </location>
</feature>
<evidence type="ECO:0000256" key="1">
    <source>
        <dbReference type="ARBA" id="ARBA00004651"/>
    </source>
</evidence>
<dbReference type="InterPro" id="IPR052536">
    <property type="entry name" value="ABC-4_Integral_Memb_Prot"/>
</dbReference>
<feature type="transmembrane region" description="Helical" evidence="6">
    <location>
        <begin position="155"/>
        <end position="178"/>
    </location>
</feature>
<dbReference type="PANTHER" id="PTHR46795:SF3">
    <property type="entry name" value="ABC TRANSPORTER PERMEASE"/>
    <property type="match status" value="1"/>
</dbReference>
<dbReference type="GO" id="GO:0055085">
    <property type="term" value="P:transmembrane transport"/>
    <property type="evidence" value="ECO:0007669"/>
    <property type="project" value="UniProtKB-UniRule"/>
</dbReference>
<keyword evidence="4 6" id="KW-1133">Transmembrane helix</keyword>
<dbReference type="RefSeq" id="WP_111675514.1">
    <property type="nucleotide sequence ID" value="NZ_LS483364.1"/>
</dbReference>
<evidence type="ECO:0000313" key="8">
    <source>
        <dbReference type="EMBL" id="SQF70874.1"/>
    </source>
</evidence>
<protein>
    <submittedName>
        <fullName evidence="8">Peptide ABC transporter permease</fullName>
    </submittedName>
</protein>
<evidence type="ECO:0000256" key="5">
    <source>
        <dbReference type="ARBA" id="ARBA00023136"/>
    </source>
</evidence>
<evidence type="ECO:0000256" key="2">
    <source>
        <dbReference type="ARBA" id="ARBA00022475"/>
    </source>
</evidence>
<feature type="domain" description="ABC3 transporter permease C-terminal" evidence="7">
    <location>
        <begin position="64"/>
        <end position="179"/>
    </location>
</feature>
<keyword evidence="2 6" id="KW-1003">Cell membrane</keyword>
<dbReference type="AlphaFoldDB" id="A0A2X3XY72"/>
<gene>
    <name evidence="8" type="ORF">NCTC11086_00741</name>
</gene>
<dbReference type="InterPro" id="IPR027022">
    <property type="entry name" value="ABC_permease_BceB-typ"/>
</dbReference>
<evidence type="ECO:0000259" key="7">
    <source>
        <dbReference type="Pfam" id="PF02687"/>
    </source>
</evidence>
<keyword evidence="3 6" id="KW-0812">Transmembrane</keyword>
<accession>A0A2X3XY72</accession>
<evidence type="ECO:0000256" key="4">
    <source>
        <dbReference type="ARBA" id="ARBA00022989"/>
    </source>
</evidence>
<dbReference type="GO" id="GO:0005886">
    <property type="term" value="C:plasma membrane"/>
    <property type="evidence" value="ECO:0007669"/>
    <property type="project" value="UniProtKB-SubCell"/>
</dbReference>
<feature type="transmembrane region" description="Helical" evidence="6">
    <location>
        <begin position="227"/>
        <end position="253"/>
    </location>
</feature>
<reference evidence="8 9" key="1">
    <citation type="submission" date="2018-06" db="EMBL/GenBank/DDBJ databases">
        <authorList>
            <consortium name="Pathogen Informatics"/>
            <person name="Doyle S."/>
        </authorList>
    </citation>
    <scope>NUCLEOTIDE SEQUENCE [LARGE SCALE GENOMIC DNA]</scope>
    <source>
        <strain evidence="8 9">NCTC11086</strain>
    </source>
</reference>
<comment type="subcellular location">
    <subcellularLocation>
        <location evidence="1 6">Cell membrane</location>
        <topology evidence="1 6">Multi-pass membrane protein</topology>
    </subcellularLocation>
</comment>
<feature type="transmembrane region" description="Helical" evidence="6">
    <location>
        <begin position="102"/>
        <end position="135"/>
    </location>
</feature>
<feature type="transmembrane region" description="Helical" evidence="6">
    <location>
        <begin position="283"/>
        <end position="307"/>
    </location>
</feature>
<feature type="transmembrane region" description="Helical" evidence="6">
    <location>
        <begin position="198"/>
        <end position="215"/>
    </location>
</feature>
<feature type="transmembrane region" description="Helical" evidence="6">
    <location>
        <begin position="598"/>
        <end position="617"/>
    </location>
</feature>
<evidence type="ECO:0000313" key="9">
    <source>
        <dbReference type="Proteomes" id="UP000248534"/>
    </source>
</evidence>
<organism evidence="8 9">
    <name type="scientific">Streptococcus sanguinis</name>
    <dbReference type="NCBI Taxonomy" id="1305"/>
    <lineage>
        <taxon>Bacteria</taxon>
        <taxon>Bacillati</taxon>
        <taxon>Bacillota</taxon>
        <taxon>Bacilli</taxon>
        <taxon>Lactobacillales</taxon>
        <taxon>Streptococcaceae</taxon>
        <taxon>Streptococcus</taxon>
    </lineage>
</organism>
<sequence>MFRLAAKLAVSNLIKNRRLYYPFALATCVAVAISYIFNSLAFNPNLSKMTGASSVILVLVLGVVIVNITAGIIVFYANQFVMKNRSKELGLYGMLGLNKRHLFVMTFIELLIFGLMAVILGLTIGVLFDQLIYAFLLKLMGTKVVLVSTFQLPVLILVFIFYGFIFAGLVFVNGWRILRFDSLKMAKEKASGEKKSRFLLPQTFIGLAALLYGYYLAQTVRNPMEAIFIFFGAVLLVILGTYLLFNAGITVFLQLLQKNKKYYYQPNNMISVSNLIYRMKKNAVGLATISILSTMVLVTFSAGMNIYSGAEFMQKLMFPHDFSINGGVNAKKEQLDQVLTEFVAENQLKVKQQETYQFYSMGVKKKEGNSLDIYPKGQWTVSPNTYILMFSSEDYEKLTGKDLSLQENEIAVFNKGVDLDYKQPLQLAGQNLTIKTVLSEDFIFHKIPDEYNIIIPKGLYLVAKDPSQLLAHQMEQQAINPVLYGSLDIEASEDEKAKLDTIYQKKMTDYNQSLPEGAGGVHGQTGVIGILEIKGMLGGVFFIGIFLSIVFMMGTVLVIYYKQISEGYEDRDRFIILQKVGLDEQQTRKTIRKQVQTVFFLPLIFAFLHLAFAYHMLSLILQMLGVLNASLMLVVTLRVCALFIAVYVGVFLITSRSYRKIVAM</sequence>
<comment type="similarity">
    <text evidence="6">Belongs to the ABC-4 integral membrane protein family.</text>
</comment>
<name>A0A2X3XY72_STRSA</name>
<dbReference type="PIRSF" id="PIRSF018968">
    <property type="entry name" value="ABC_permease_BceB"/>
    <property type="match status" value="1"/>
</dbReference>
<proteinExistence type="inferred from homology"/>
<feature type="transmembrane region" description="Helical" evidence="6">
    <location>
        <begin position="629"/>
        <end position="654"/>
    </location>
</feature>
<feature type="transmembrane region" description="Helical" evidence="6">
    <location>
        <begin position="54"/>
        <end position="81"/>
    </location>
</feature>
<keyword evidence="5 6" id="KW-0472">Membrane</keyword>
<evidence type="ECO:0000256" key="3">
    <source>
        <dbReference type="ARBA" id="ARBA00022692"/>
    </source>
</evidence>